<gene>
    <name evidence="7" type="ORF">Q2T41_15510</name>
</gene>
<feature type="transmembrane region" description="Helical" evidence="6">
    <location>
        <begin position="82"/>
        <end position="98"/>
    </location>
</feature>
<dbReference type="NCBIfam" id="TIGR00374">
    <property type="entry name" value="flippase-like domain"/>
    <property type="match status" value="1"/>
</dbReference>
<evidence type="ECO:0000256" key="3">
    <source>
        <dbReference type="ARBA" id="ARBA00022692"/>
    </source>
</evidence>
<comment type="caution">
    <text evidence="7">The sequence shown here is derived from an EMBL/GenBank/DDBJ whole genome shotgun (WGS) entry which is preliminary data.</text>
</comment>
<proteinExistence type="predicted"/>
<keyword evidence="2" id="KW-1003">Cell membrane</keyword>
<protein>
    <submittedName>
        <fullName evidence="7">Lysylphosphatidylglycerol synthase transmembrane domain-containing protein</fullName>
    </submittedName>
</protein>
<keyword evidence="5 6" id="KW-0472">Membrane</keyword>
<feature type="transmembrane region" description="Helical" evidence="6">
    <location>
        <begin position="150"/>
        <end position="170"/>
    </location>
</feature>
<evidence type="ECO:0000256" key="5">
    <source>
        <dbReference type="ARBA" id="ARBA00023136"/>
    </source>
</evidence>
<dbReference type="EMBL" id="JAUKUC010000001">
    <property type="protein sequence ID" value="MDO1514068.1"/>
    <property type="molecule type" value="Genomic_DNA"/>
</dbReference>
<accession>A0ABT8RT37</accession>
<dbReference type="InterPro" id="IPR022791">
    <property type="entry name" value="L-PG_synthase/AglD"/>
</dbReference>
<keyword evidence="4 6" id="KW-1133">Transmembrane helix</keyword>
<sequence length="295" mass="33305">MAKLNKKVTTGIKVLISALLIYFIYTKINIGEIKNIVLESDPFYLIIATLFFVASKIIAAFRLNLYFHQLNVPLTQQSNLKLYVLGMFYNLFLPGGIGGDAYKGYVLKKNFEVSTKKIISVLILDRLGGLLLLFIFACGLLAVAEIEKLVNYKWIFILAIPLSIAVYWLLNKKFFDYVIPIFWKTTLLSGLVQLAQLICLWCILMALNITLHQISYLIIFLISSIVAVLPLTLGGIGSREVTFFYGAQFLGLDENISVSISVLFFLITAIISLCGIWYHFKKIKLQVRTLHGKGQ</sequence>
<evidence type="ECO:0000313" key="8">
    <source>
        <dbReference type="Proteomes" id="UP001168579"/>
    </source>
</evidence>
<feature type="transmembrane region" description="Helical" evidence="6">
    <location>
        <begin position="216"/>
        <end position="236"/>
    </location>
</feature>
<reference evidence="7" key="1">
    <citation type="journal article" date="2014" name="Int. J. Syst. Evol. Microbiol.">
        <title>Complete genome of a new Firmicutes species belonging to the dominant human colonic microbiota ('Ruminococcus bicirculans') reveals two chromosomes and a selective capacity to utilize plant glucans.</title>
        <authorList>
            <consortium name="NISC Comparative Sequencing Program"/>
            <person name="Wegmann U."/>
            <person name="Louis P."/>
            <person name="Goesmann A."/>
            <person name="Henrissat B."/>
            <person name="Duncan S.H."/>
            <person name="Flint H.J."/>
        </authorList>
    </citation>
    <scope>NUCLEOTIDE SEQUENCE</scope>
    <source>
        <strain evidence="7">CECT 8869</strain>
    </source>
</reference>
<evidence type="ECO:0000256" key="2">
    <source>
        <dbReference type="ARBA" id="ARBA00022475"/>
    </source>
</evidence>
<dbReference type="Pfam" id="PF03706">
    <property type="entry name" value="LPG_synthase_TM"/>
    <property type="match status" value="1"/>
</dbReference>
<name>A0ABT8RT37_9FLAO</name>
<evidence type="ECO:0000256" key="6">
    <source>
        <dbReference type="SAM" id="Phobius"/>
    </source>
</evidence>
<organism evidence="7 8">
    <name type="scientific">Maribacter confluentis</name>
    <dbReference type="NCBI Taxonomy" id="1656093"/>
    <lineage>
        <taxon>Bacteria</taxon>
        <taxon>Pseudomonadati</taxon>
        <taxon>Bacteroidota</taxon>
        <taxon>Flavobacteriia</taxon>
        <taxon>Flavobacteriales</taxon>
        <taxon>Flavobacteriaceae</taxon>
        <taxon>Maribacter</taxon>
    </lineage>
</organism>
<feature type="transmembrane region" description="Helical" evidence="6">
    <location>
        <begin position="118"/>
        <end position="143"/>
    </location>
</feature>
<feature type="transmembrane region" description="Helical" evidence="6">
    <location>
        <begin position="12"/>
        <end position="30"/>
    </location>
</feature>
<keyword evidence="8" id="KW-1185">Reference proteome</keyword>
<reference evidence="7" key="2">
    <citation type="submission" date="2023-06" db="EMBL/GenBank/DDBJ databases">
        <authorList>
            <person name="Lucena T."/>
            <person name="Sun Q."/>
        </authorList>
    </citation>
    <scope>NUCLEOTIDE SEQUENCE</scope>
    <source>
        <strain evidence="7">CECT 8869</strain>
    </source>
</reference>
<evidence type="ECO:0000256" key="1">
    <source>
        <dbReference type="ARBA" id="ARBA00004651"/>
    </source>
</evidence>
<evidence type="ECO:0000313" key="7">
    <source>
        <dbReference type="EMBL" id="MDO1514068.1"/>
    </source>
</evidence>
<dbReference type="RefSeq" id="WP_304436821.1">
    <property type="nucleotide sequence ID" value="NZ_JAUKUC010000001.1"/>
</dbReference>
<comment type="subcellular location">
    <subcellularLocation>
        <location evidence="1">Cell membrane</location>
        <topology evidence="1">Multi-pass membrane protein</topology>
    </subcellularLocation>
</comment>
<keyword evidence="3 6" id="KW-0812">Transmembrane</keyword>
<dbReference type="PANTHER" id="PTHR40277">
    <property type="entry name" value="BLL5419 PROTEIN"/>
    <property type="match status" value="1"/>
</dbReference>
<feature type="transmembrane region" description="Helical" evidence="6">
    <location>
        <begin position="256"/>
        <end position="278"/>
    </location>
</feature>
<dbReference type="Proteomes" id="UP001168579">
    <property type="component" value="Unassembled WGS sequence"/>
</dbReference>
<feature type="transmembrane region" description="Helical" evidence="6">
    <location>
        <begin position="190"/>
        <end position="209"/>
    </location>
</feature>
<evidence type="ECO:0000256" key="4">
    <source>
        <dbReference type="ARBA" id="ARBA00022989"/>
    </source>
</evidence>
<feature type="transmembrane region" description="Helical" evidence="6">
    <location>
        <begin position="42"/>
        <end position="61"/>
    </location>
</feature>
<dbReference type="PANTHER" id="PTHR40277:SF1">
    <property type="entry name" value="BLL5419 PROTEIN"/>
    <property type="match status" value="1"/>
</dbReference>